<dbReference type="GO" id="GO:0110001">
    <property type="term" value="C:toxin-antitoxin complex"/>
    <property type="evidence" value="ECO:0007669"/>
    <property type="project" value="InterPro"/>
</dbReference>
<dbReference type="InterPro" id="IPR008201">
    <property type="entry name" value="HepT-like"/>
</dbReference>
<evidence type="ECO:0000313" key="6">
    <source>
        <dbReference type="EMBL" id="RHJ18315.1"/>
    </source>
</evidence>
<comment type="caution">
    <text evidence="6">The sequence shown here is derived from an EMBL/GenBank/DDBJ whole genome shotgun (WGS) entry which is preliminary data.</text>
</comment>
<dbReference type="GO" id="GO:0016787">
    <property type="term" value="F:hydrolase activity"/>
    <property type="evidence" value="ECO:0007669"/>
    <property type="project" value="UniProtKB-KW"/>
</dbReference>
<sequence length="140" mass="15860">MRCSALSEVCYENDGKDALHIVAIVRALHDAQRFLGGLSAEEFAENDEKQNAVAMAIARAGEHTRKLSKEFRESKSGVPWRGVSGMRDWIAHDYDGLDFDRLYYAVTHEVPEVLAVLQPYVEQQAQVQLTKRNPFDVPRI</sequence>
<evidence type="ECO:0000256" key="5">
    <source>
        <dbReference type="ARBA" id="ARBA00022801"/>
    </source>
</evidence>
<reference evidence="6 7" key="1">
    <citation type="submission" date="2018-08" db="EMBL/GenBank/DDBJ databases">
        <title>A genome reference for cultivated species of the human gut microbiota.</title>
        <authorList>
            <person name="Zou Y."/>
            <person name="Xue W."/>
            <person name="Luo G."/>
        </authorList>
    </citation>
    <scope>NUCLEOTIDE SEQUENCE [LARGE SCALE GENOMIC DNA]</scope>
    <source>
        <strain evidence="6 7">AM12-20</strain>
    </source>
</reference>
<evidence type="ECO:0000256" key="2">
    <source>
        <dbReference type="ARBA" id="ARBA00022649"/>
    </source>
</evidence>
<dbReference type="PANTHER" id="PTHR34139">
    <property type="entry name" value="UPF0331 PROTEIN MJ0127"/>
    <property type="match status" value="1"/>
</dbReference>
<keyword evidence="4" id="KW-0547">Nucleotide-binding</keyword>
<dbReference type="EMBL" id="QRLP01000003">
    <property type="protein sequence ID" value="RHJ18315.1"/>
    <property type="molecule type" value="Genomic_DNA"/>
</dbReference>
<keyword evidence="3" id="KW-0540">Nuclease</keyword>
<evidence type="ECO:0000313" key="7">
    <source>
        <dbReference type="Proteomes" id="UP000284589"/>
    </source>
</evidence>
<dbReference type="AlphaFoldDB" id="A0AAX1TXV2"/>
<accession>A0AAX1TXV2</accession>
<dbReference type="Proteomes" id="UP000284589">
    <property type="component" value="Unassembled WGS sequence"/>
</dbReference>
<dbReference type="PANTHER" id="PTHR34139:SF1">
    <property type="entry name" value="RNASE MJ1380-RELATED"/>
    <property type="match status" value="1"/>
</dbReference>
<dbReference type="GO" id="GO:0004540">
    <property type="term" value="F:RNA nuclease activity"/>
    <property type="evidence" value="ECO:0007669"/>
    <property type="project" value="InterPro"/>
</dbReference>
<evidence type="ECO:0000256" key="4">
    <source>
        <dbReference type="ARBA" id="ARBA00022741"/>
    </source>
</evidence>
<organism evidence="6 7">
    <name type="scientific">Bifidobacterium adolescentis</name>
    <dbReference type="NCBI Taxonomy" id="1680"/>
    <lineage>
        <taxon>Bacteria</taxon>
        <taxon>Bacillati</taxon>
        <taxon>Actinomycetota</taxon>
        <taxon>Actinomycetes</taxon>
        <taxon>Bifidobacteriales</taxon>
        <taxon>Bifidobacteriaceae</taxon>
        <taxon>Bifidobacterium</taxon>
    </lineage>
</organism>
<keyword evidence="2" id="KW-1277">Toxin-antitoxin system</keyword>
<name>A0AAX1TXV2_BIFAD</name>
<keyword evidence="5" id="KW-0378">Hydrolase</keyword>
<proteinExistence type="predicted"/>
<keyword evidence="1" id="KW-0597">Phosphoprotein</keyword>
<gene>
    <name evidence="6" type="ORF">DW139_06715</name>
</gene>
<evidence type="ECO:0000256" key="3">
    <source>
        <dbReference type="ARBA" id="ARBA00022722"/>
    </source>
</evidence>
<protein>
    <submittedName>
        <fullName evidence="6">DUF86 domain-containing protein</fullName>
    </submittedName>
</protein>
<dbReference type="Pfam" id="PF01934">
    <property type="entry name" value="HepT-like"/>
    <property type="match status" value="1"/>
</dbReference>
<dbReference type="InterPro" id="IPR051813">
    <property type="entry name" value="HepT_RNase_toxin"/>
</dbReference>
<evidence type="ECO:0000256" key="1">
    <source>
        <dbReference type="ARBA" id="ARBA00022553"/>
    </source>
</evidence>
<dbReference type="GO" id="GO:0000166">
    <property type="term" value="F:nucleotide binding"/>
    <property type="evidence" value="ECO:0007669"/>
    <property type="project" value="UniProtKB-KW"/>
</dbReference>